<proteinExistence type="predicted"/>
<dbReference type="EMBL" id="JAWNGG020000095">
    <property type="protein sequence ID" value="KAK9302500.1"/>
    <property type="molecule type" value="Genomic_DNA"/>
</dbReference>
<evidence type="ECO:0000313" key="1">
    <source>
        <dbReference type="EMBL" id="KAK9302500.1"/>
    </source>
</evidence>
<comment type="caution">
    <text evidence="1">The sequence shown here is derived from an EMBL/GenBank/DDBJ whole genome shotgun (WGS) entry which is preliminary data.</text>
</comment>
<sequence>MRTLYRGIFVPIITYAAARWADKLNVHHKRKLRQAQRSALPRVTKAYRTISTEALCVIAGAALIKLVAKKKKRSLYYLRKGREFQHFSIRHEPQQQQTKTELERSKHIIRDETVRKWQEEWDASQKGRITYRFHSNIQDRLSARWIHHNHYMVQMLSGHGNFKANLRKLGLIETEICTCGETDTVEHVIFECTY</sequence>
<keyword evidence="2" id="KW-1185">Reference proteome</keyword>
<dbReference type="Proteomes" id="UP001432146">
    <property type="component" value="Unassembled WGS sequence"/>
</dbReference>
<protein>
    <recommendedName>
        <fullName evidence="3">Reverse transcriptase zinc-binding domain-containing protein</fullName>
    </recommendedName>
</protein>
<dbReference type="AlphaFoldDB" id="A0AAW0ZY14"/>
<evidence type="ECO:0008006" key="3">
    <source>
        <dbReference type="Google" id="ProtNLM"/>
    </source>
</evidence>
<evidence type="ECO:0000313" key="2">
    <source>
        <dbReference type="Proteomes" id="UP001432146"/>
    </source>
</evidence>
<reference evidence="1 2" key="1">
    <citation type="submission" date="2024-05" db="EMBL/GenBank/DDBJ databases">
        <title>The nuclear and mitochondrial genome assemblies of Tetragonisca angustula (Apidae: Meliponini), a tiny yet remarkable pollinator in the Neotropics.</title>
        <authorList>
            <person name="Ferrari R."/>
            <person name="Ricardo P.C."/>
            <person name="Dias F.C."/>
            <person name="Araujo N.S."/>
            <person name="Soares D.O."/>
            <person name="Zhou Q.-S."/>
            <person name="Zhu C.-D."/>
            <person name="Coutinho L."/>
            <person name="Airas M.C."/>
            <person name="Batista T.M."/>
        </authorList>
    </citation>
    <scope>NUCLEOTIDE SEQUENCE [LARGE SCALE GENOMIC DNA]</scope>
    <source>
        <strain evidence="1">ASF017062</strain>
        <tissue evidence="1">Abdomen</tissue>
    </source>
</reference>
<gene>
    <name evidence="1" type="ORF">QLX08_005559</name>
</gene>
<organism evidence="1 2">
    <name type="scientific">Tetragonisca angustula</name>
    <dbReference type="NCBI Taxonomy" id="166442"/>
    <lineage>
        <taxon>Eukaryota</taxon>
        <taxon>Metazoa</taxon>
        <taxon>Ecdysozoa</taxon>
        <taxon>Arthropoda</taxon>
        <taxon>Hexapoda</taxon>
        <taxon>Insecta</taxon>
        <taxon>Pterygota</taxon>
        <taxon>Neoptera</taxon>
        <taxon>Endopterygota</taxon>
        <taxon>Hymenoptera</taxon>
        <taxon>Apocrita</taxon>
        <taxon>Aculeata</taxon>
        <taxon>Apoidea</taxon>
        <taxon>Anthophila</taxon>
        <taxon>Apidae</taxon>
        <taxon>Tetragonisca</taxon>
    </lineage>
</organism>
<accession>A0AAW0ZY14</accession>
<name>A0AAW0ZY14_9HYME</name>